<evidence type="ECO:0000313" key="1">
    <source>
        <dbReference type="EMBL" id="KAL0639069.1"/>
    </source>
</evidence>
<organism evidence="1 2">
    <name type="scientific">Discina gigas</name>
    <dbReference type="NCBI Taxonomy" id="1032678"/>
    <lineage>
        <taxon>Eukaryota</taxon>
        <taxon>Fungi</taxon>
        <taxon>Dikarya</taxon>
        <taxon>Ascomycota</taxon>
        <taxon>Pezizomycotina</taxon>
        <taxon>Pezizomycetes</taxon>
        <taxon>Pezizales</taxon>
        <taxon>Discinaceae</taxon>
        <taxon>Discina</taxon>
    </lineage>
</organism>
<keyword evidence="2" id="KW-1185">Reference proteome</keyword>
<gene>
    <name evidence="1" type="ORF">Q9L58_001951</name>
</gene>
<name>A0ABR3GT11_9PEZI</name>
<proteinExistence type="predicted"/>
<dbReference type="EMBL" id="JBBBZM010000015">
    <property type="protein sequence ID" value="KAL0639069.1"/>
    <property type="molecule type" value="Genomic_DNA"/>
</dbReference>
<evidence type="ECO:0000313" key="2">
    <source>
        <dbReference type="Proteomes" id="UP001447188"/>
    </source>
</evidence>
<protein>
    <submittedName>
        <fullName evidence="1">Uncharacterized protein</fullName>
    </submittedName>
</protein>
<accession>A0ABR3GT11</accession>
<reference evidence="1 2" key="1">
    <citation type="submission" date="2024-02" db="EMBL/GenBank/DDBJ databases">
        <title>Discinaceae phylogenomics.</title>
        <authorList>
            <person name="Dirks A.C."/>
            <person name="James T.Y."/>
        </authorList>
    </citation>
    <scope>NUCLEOTIDE SEQUENCE [LARGE SCALE GENOMIC DNA]</scope>
    <source>
        <strain evidence="1 2">ACD0624</strain>
    </source>
</reference>
<sequence>MAIFYVYLKWAPPSDSASAEFGRLLLTCESRYVADEFFRKLQVARNADGVKFYTLLRRTTPQFWSYATIGSEPWFTATNILGTTLLEEFGDKIMVQRLPSSKATEARVWPILPTLDGPDWVNNGAYFIRSKQRPNLYWHHGGDNIHVSETQMTKFRVRAVDFGVDDEKGKVLIGSDRVVISPIRTGTPLFIGKMLGCKSVCVSENEQEWRFDSLRGRFKIAWGLPGSAVLQWTNIDDGDDFVLC</sequence>
<dbReference type="Proteomes" id="UP001447188">
    <property type="component" value="Unassembled WGS sequence"/>
</dbReference>
<comment type="caution">
    <text evidence="1">The sequence shown here is derived from an EMBL/GenBank/DDBJ whole genome shotgun (WGS) entry which is preliminary data.</text>
</comment>